<sequence>MGAVSTLNRLVSLVATTSASLTADRACLCLLLISKLLDFVETPVVHLQDSLANQPDTTLRLSFCIRALRLWSLYIPDIPIDPLSVQTANHSYLQAWASRLCQLREFLVLHQAKDVRLPSNAPVSQLNEEIAAIQLQCNRSRSPQSSALPIRLSNTQSSPSSKHLKNNFLRMVASKVYSVISLTQFLFSAIGLIHPLTKRFPTSVDILWPIQAFLNTMIADLTLTFQRAVARLSNPSTRVIADFIGLLTTTTTAVAAANLRENVNLERAQAAITDEASQSSMSLLCISAMSKYSNDEIDDSQTLKLLSFYDKMWNLWTRDCIRQQKEAEEKAQEFKTRRQDIIIKSDEEIEEEKLRALFPFHEDNTPRSSPNSSANLITPAQISILCEMHLSMMSGEVDQAHSTSSVLLFVSASQNI</sequence>
<dbReference type="AlphaFoldDB" id="A0A2N5U677"/>
<evidence type="ECO:0000256" key="2">
    <source>
        <dbReference type="ARBA" id="ARBA00022840"/>
    </source>
</evidence>
<feature type="chain" id="PRO_5014859635" evidence="3">
    <location>
        <begin position="20"/>
        <end position="416"/>
    </location>
</feature>
<comment type="caution">
    <text evidence="4">The sequence shown here is derived from an EMBL/GenBank/DDBJ whole genome shotgun (WGS) entry which is preliminary data.</text>
</comment>
<dbReference type="PANTHER" id="PTHR48103">
    <property type="entry name" value="MIDASIN-RELATED"/>
    <property type="match status" value="1"/>
</dbReference>
<protein>
    <submittedName>
        <fullName evidence="4">Uncharacterized protein</fullName>
    </submittedName>
</protein>
<dbReference type="GO" id="GO:0005634">
    <property type="term" value="C:nucleus"/>
    <property type="evidence" value="ECO:0007669"/>
    <property type="project" value="TreeGrafter"/>
</dbReference>
<dbReference type="Proteomes" id="UP000235392">
    <property type="component" value="Unassembled WGS sequence"/>
</dbReference>
<keyword evidence="3" id="KW-0732">Signal</keyword>
<evidence type="ECO:0000313" key="4">
    <source>
        <dbReference type="EMBL" id="PLW33235.1"/>
    </source>
</evidence>
<feature type="signal peptide" evidence="3">
    <location>
        <begin position="1"/>
        <end position="19"/>
    </location>
</feature>
<proteinExistence type="predicted"/>
<gene>
    <name evidence="4" type="ORF">PCASD_09527</name>
</gene>
<dbReference type="GO" id="GO:0000027">
    <property type="term" value="P:ribosomal large subunit assembly"/>
    <property type="evidence" value="ECO:0007669"/>
    <property type="project" value="TreeGrafter"/>
</dbReference>
<dbReference type="GO" id="GO:0000055">
    <property type="term" value="P:ribosomal large subunit export from nucleus"/>
    <property type="evidence" value="ECO:0007669"/>
    <property type="project" value="TreeGrafter"/>
</dbReference>
<organism evidence="4 5">
    <name type="scientific">Puccinia coronata f. sp. avenae</name>
    <dbReference type="NCBI Taxonomy" id="200324"/>
    <lineage>
        <taxon>Eukaryota</taxon>
        <taxon>Fungi</taxon>
        <taxon>Dikarya</taxon>
        <taxon>Basidiomycota</taxon>
        <taxon>Pucciniomycotina</taxon>
        <taxon>Pucciniomycetes</taxon>
        <taxon>Pucciniales</taxon>
        <taxon>Pucciniaceae</taxon>
        <taxon>Puccinia</taxon>
    </lineage>
</organism>
<evidence type="ECO:0000256" key="3">
    <source>
        <dbReference type="SAM" id="SignalP"/>
    </source>
</evidence>
<dbReference type="GO" id="GO:0030687">
    <property type="term" value="C:preribosome, large subunit precursor"/>
    <property type="evidence" value="ECO:0007669"/>
    <property type="project" value="TreeGrafter"/>
</dbReference>
<keyword evidence="1" id="KW-0547">Nucleotide-binding</keyword>
<dbReference type="EMBL" id="PGCI01000225">
    <property type="protein sequence ID" value="PLW33235.1"/>
    <property type="molecule type" value="Genomic_DNA"/>
</dbReference>
<keyword evidence="2" id="KW-0067">ATP-binding</keyword>
<accession>A0A2N5U677</accession>
<reference evidence="4 5" key="1">
    <citation type="submission" date="2017-11" db="EMBL/GenBank/DDBJ databases">
        <title>De novo assembly and phasing of dikaryotic genomes from two isolates of Puccinia coronata f. sp. avenae, the causal agent of oat crown rust.</title>
        <authorList>
            <person name="Miller M.E."/>
            <person name="Zhang Y."/>
            <person name="Omidvar V."/>
            <person name="Sperschneider J."/>
            <person name="Schwessinger B."/>
            <person name="Raley C."/>
            <person name="Palmer J.M."/>
            <person name="Garnica D."/>
            <person name="Upadhyaya N."/>
            <person name="Rathjen J."/>
            <person name="Taylor J.M."/>
            <person name="Park R.F."/>
            <person name="Dodds P.N."/>
            <person name="Hirsch C.D."/>
            <person name="Kianian S.F."/>
            <person name="Figueroa M."/>
        </authorList>
    </citation>
    <scope>NUCLEOTIDE SEQUENCE [LARGE SCALE GENOMIC DNA]</scope>
    <source>
        <strain evidence="4">12SD80</strain>
    </source>
</reference>
<dbReference type="PANTHER" id="PTHR48103:SF2">
    <property type="entry name" value="MIDASIN"/>
    <property type="match status" value="1"/>
</dbReference>
<dbReference type="GO" id="GO:0005524">
    <property type="term" value="F:ATP binding"/>
    <property type="evidence" value="ECO:0007669"/>
    <property type="project" value="UniProtKB-KW"/>
</dbReference>
<evidence type="ECO:0000256" key="1">
    <source>
        <dbReference type="ARBA" id="ARBA00022741"/>
    </source>
</evidence>
<evidence type="ECO:0000313" key="5">
    <source>
        <dbReference type="Proteomes" id="UP000235392"/>
    </source>
</evidence>
<name>A0A2N5U677_9BASI</name>